<dbReference type="OrthoDB" id="1918258at2759"/>
<dbReference type="AlphaFoldDB" id="A0A7J6V784"/>
<name>A0A7J6V784_THATH</name>
<evidence type="ECO:0000313" key="3">
    <source>
        <dbReference type="Proteomes" id="UP000554482"/>
    </source>
</evidence>
<protein>
    <submittedName>
        <fullName evidence="2">Mlo-related protein</fullName>
    </submittedName>
</protein>
<comment type="caution">
    <text evidence="2">The sequence shown here is derived from an EMBL/GenBank/DDBJ whole genome shotgun (WGS) entry which is preliminary data.</text>
</comment>
<gene>
    <name evidence="2" type="ORF">FRX31_029905</name>
</gene>
<feature type="compositionally biased region" description="Low complexity" evidence="1">
    <location>
        <begin position="63"/>
        <end position="73"/>
    </location>
</feature>
<organism evidence="2 3">
    <name type="scientific">Thalictrum thalictroides</name>
    <name type="common">Rue-anemone</name>
    <name type="synonym">Anemone thalictroides</name>
    <dbReference type="NCBI Taxonomy" id="46969"/>
    <lineage>
        <taxon>Eukaryota</taxon>
        <taxon>Viridiplantae</taxon>
        <taxon>Streptophyta</taxon>
        <taxon>Embryophyta</taxon>
        <taxon>Tracheophyta</taxon>
        <taxon>Spermatophyta</taxon>
        <taxon>Magnoliopsida</taxon>
        <taxon>Ranunculales</taxon>
        <taxon>Ranunculaceae</taxon>
        <taxon>Thalictroideae</taxon>
        <taxon>Thalictrum</taxon>
    </lineage>
</organism>
<evidence type="ECO:0000256" key="1">
    <source>
        <dbReference type="SAM" id="MobiDB-lite"/>
    </source>
</evidence>
<dbReference type="EMBL" id="JABWDY010037340">
    <property type="protein sequence ID" value="KAF5180508.1"/>
    <property type="molecule type" value="Genomic_DNA"/>
</dbReference>
<reference evidence="2 3" key="1">
    <citation type="submission" date="2020-06" db="EMBL/GenBank/DDBJ databases">
        <title>Transcriptomic and genomic resources for Thalictrum thalictroides and T. hernandezii: Facilitating candidate gene discovery in an emerging model plant lineage.</title>
        <authorList>
            <person name="Arias T."/>
            <person name="Riano-Pachon D.M."/>
            <person name="Di Stilio V.S."/>
        </authorList>
    </citation>
    <scope>NUCLEOTIDE SEQUENCE [LARGE SCALE GENOMIC DNA]</scope>
    <source>
        <strain evidence="3">cv. WT478/WT964</strain>
        <tissue evidence="2">Leaves</tissue>
    </source>
</reference>
<dbReference type="Proteomes" id="UP000554482">
    <property type="component" value="Unassembled WGS sequence"/>
</dbReference>
<dbReference type="PANTHER" id="PTHR33785">
    <property type="entry name" value="OS06G0550800 PROTEIN"/>
    <property type="match status" value="1"/>
</dbReference>
<proteinExistence type="predicted"/>
<feature type="region of interest" description="Disordered" evidence="1">
    <location>
        <begin position="55"/>
        <end position="85"/>
    </location>
</feature>
<sequence length="256" mass="29058">MTELNCSPNLLLVMESLWFHQIVFFSEPISKPTDETFNTISQTSLDSSVSELLTITPPPEEQSSVSSDTSPNSPKVEGLEDDTEEDEEIIYNYKRKTPTSLLLVASKSRSHSSLPSSMHKLPKHLRNVGVDTSLKKTMSCKTLVELEYEEVKGFMDLGFRFKKELLSPRMISVVPGLQRLDEYKDGLADQLDVEIQEWNGKDNAIMRPYLSEAWLIRRPDSPLLNLKIPGVLPPTDMKKHLKCWARTVASSIQLEY</sequence>
<evidence type="ECO:0000313" key="2">
    <source>
        <dbReference type="EMBL" id="KAF5180508.1"/>
    </source>
</evidence>
<keyword evidence="3" id="KW-1185">Reference proteome</keyword>
<accession>A0A7J6V784</accession>
<dbReference type="PANTHER" id="PTHR33785:SF2">
    <property type="entry name" value="DUF1685 DOMAIN-CONTAINING PROTEIN"/>
    <property type="match status" value="1"/>
</dbReference>